<feature type="non-terminal residue" evidence="3">
    <location>
        <position position="1"/>
    </location>
</feature>
<feature type="domain" description="Tyr recombinase" evidence="2">
    <location>
        <begin position="23"/>
        <end position="205"/>
    </location>
</feature>
<dbReference type="RefSeq" id="WP_039256187.1">
    <property type="nucleotide sequence ID" value="NZ_JENJ01000074.1"/>
</dbReference>
<evidence type="ECO:0000259" key="2">
    <source>
        <dbReference type="PROSITE" id="PS51898"/>
    </source>
</evidence>
<sequence>LKEQGYIKKDVVKNIKQFKNNRKPKKFITDEQFGELLRHIDTTKFHEYRDYIVIQLLLDTGMRIGEALEIKVEDVDINNRAILLLAENTKGKRDRYVYFSQIMGKELRRWIQYKDRYVESDYLFCTTKGTPVLIRTFEKKLKDYGARVGLKDIHPHQLRNNFAKRFLMSGGNIYTLSKILGHSSVTVTEQAYLDLTDADIRKNYQQFSPLENMKGGRR</sequence>
<protein>
    <submittedName>
        <fullName evidence="3">Integrase</fullName>
    </submittedName>
</protein>
<evidence type="ECO:0000313" key="3">
    <source>
        <dbReference type="EMBL" id="KGM94351.1"/>
    </source>
</evidence>
<reference evidence="3 4" key="1">
    <citation type="submission" date="2014-01" db="EMBL/GenBank/DDBJ databases">
        <title>Plasmidome dynamics in the species complex Clostridium novyi sensu lato converts strains of independent lineages into distinctly different pathogens.</title>
        <authorList>
            <person name="Skarin H."/>
            <person name="Segerman B."/>
        </authorList>
    </citation>
    <scope>NUCLEOTIDE SEQUENCE [LARGE SCALE GENOMIC DNA]</scope>
    <source>
        <strain evidence="3 4">4552</strain>
    </source>
</reference>
<name>A0A0A0I1Z7_CLONO</name>
<proteinExistence type="predicted"/>
<dbReference type="PANTHER" id="PTHR30349:SF64">
    <property type="entry name" value="PROPHAGE INTEGRASE INTD-RELATED"/>
    <property type="match status" value="1"/>
</dbReference>
<dbReference type="Pfam" id="PF00589">
    <property type="entry name" value="Phage_integrase"/>
    <property type="match status" value="1"/>
</dbReference>
<gene>
    <name evidence="3" type="ORF">Z968_11765</name>
</gene>
<accession>A0A0A0I1Z7</accession>
<dbReference type="Gene3D" id="1.10.443.10">
    <property type="entry name" value="Intergrase catalytic core"/>
    <property type="match status" value="1"/>
</dbReference>
<dbReference type="SUPFAM" id="SSF56349">
    <property type="entry name" value="DNA breaking-rejoining enzymes"/>
    <property type="match status" value="1"/>
</dbReference>
<dbReference type="GO" id="GO:0003677">
    <property type="term" value="F:DNA binding"/>
    <property type="evidence" value="ECO:0007669"/>
    <property type="project" value="InterPro"/>
</dbReference>
<evidence type="ECO:0000256" key="1">
    <source>
        <dbReference type="ARBA" id="ARBA00023172"/>
    </source>
</evidence>
<dbReference type="PANTHER" id="PTHR30349">
    <property type="entry name" value="PHAGE INTEGRASE-RELATED"/>
    <property type="match status" value="1"/>
</dbReference>
<organism evidence="3 4">
    <name type="scientific">Clostridium novyi A str. 4552</name>
    <dbReference type="NCBI Taxonomy" id="1444289"/>
    <lineage>
        <taxon>Bacteria</taxon>
        <taxon>Bacillati</taxon>
        <taxon>Bacillota</taxon>
        <taxon>Clostridia</taxon>
        <taxon>Eubacteriales</taxon>
        <taxon>Clostridiaceae</taxon>
        <taxon>Clostridium</taxon>
    </lineage>
</organism>
<dbReference type="CDD" id="cd00397">
    <property type="entry name" value="DNA_BRE_C"/>
    <property type="match status" value="1"/>
</dbReference>
<evidence type="ECO:0000313" key="4">
    <source>
        <dbReference type="Proteomes" id="UP000030012"/>
    </source>
</evidence>
<comment type="caution">
    <text evidence="3">The sequence shown here is derived from an EMBL/GenBank/DDBJ whole genome shotgun (WGS) entry which is preliminary data.</text>
</comment>
<dbReference type="GO" id="GO:0006310">
    <property type="term" value="P:DNA recombination"/>
    <property type="evidence" value="ECO:0007669"/>
    <property type="project" value="UniProtKB-KW"/>
</dbReference>
<keyword evidence="1" id="KW-0233">DNA recombination</keyword>
<dbReference type="Proteomes" id="UP000030012">
    <property type="component" value="Unassembled WGS sequence"/>
</dbReference>
<dbReference type="InterPro" id="IPR050090">
    <property type="entry name" value="Tyrosine_recombinase_XerCD"/>
</dbReference>
<dbReference type="InterPro" id="IPR002104">
    <property type="entry name" value="Integrase_catalytic"/>
</dbReference>
<dbReference type="InterPro" id="IPR013762">
    <property type="entry name" value="Integrase-like_cat_sf"/>
</dbReference>
<dbReference type="GO" id="GO:0015074">
    <property type="term" value="P:DNA integration"/>
    <property type="evidence" value="ECO:0007669"/>
    <property type="project" value="InterPro"/>
</dbReference>
<dbReference type="EMBL" id="JENJ01000074">
    <property type="protein sequence ID" value="KGM94351.1"/>
    <property type="molecule type" value="Genomic_DNA"/>
</dbReference>
<dbReference type="PROSITE" id="PS51898">
    <property type="entry name" value="TYR_RECOMBINASE"/>
    <property type="match status" value="1"/>
</dbReference>
<dbReference type="InterPro" id="IPR011010">
    <property type="entry name" value="DNA_brk_join_enz"/>
</dbReference>
<dbReference type="AlphaFoldDB" id="A0A0A0I1Z7"/>
<dbReference type="OrthoDB" id="9785687at2"/>